<reference evidence="1 2" key="1">
    <citation type="submission" date="2021-03" db="EMBL/GenBank/DDBJ databases">
        <title>Genomic Encyclopedia of Type Strains, Phase IV (KMG-IV): sequencing the most valuable type-strain genomes for metagenomic binning, comparative biology and taxonomic classification.</title>
        <authorList>
            <person name="Goeker M."/>
        </authorList>
    </citation>
    <scope>NUCLEOTIDE SEQUENCE [LARGE SCALE GENOMIC DNA]</scope>
    <source>
        <strain evidence="1 2">DSM 21600</strain>
    </source>
</reference>
<sequence length="42" mass="4638">MLFDAAIDLIASNHMRANDLHGKDLRDVIPAIIWERPVPAAA</sequence>
<evidence type="ECO:0000313" key="2">
    <source>
        <dbReference type="Proteomes" id="UP000759443"/>
    </source>
</evidence>
<gene>
    <name evidence="1" type="ORF">J2Z17_001890</name>
</gene>
<dbReference type="EMBL" id="JAGGJU010000004">
    <property type="protein sequence ID" value="MBP1850456.1"/>
    <property type="molecule type" value="Genomic_DNA"/>
</dbReference>
<organism evidence="1 2">
    <name type="scientific">Rhizobium halophytocola</name>
    <dbReference type="NCBI Taxonomy" id="735519"/>
    <lineage>
        <taxon>Bacteria</taxon>
        <taxon>Pseudomonadati</taxon>
        <taxon>Pseudomonadota</taxon>
        <taxon>Alphaproteobacteria</taxon>
        <taxon>Hyphomicrobiales</taxon>
        <taxon>Rhizobiaceae</taxon>
        <taxon>Rhizobium/Agrobacterium group</taxon>
        <taxon>Rhizobium</taxon>
    </lineage>
</organism>
<comment type="caution">
    <text evidence="1">The sequence shown here is derived from an EMBL/GenBank/DDBJ whole genome shotgun (WGS) entry which is preliminary data.</text>
</comment>
<accession>A0ABS4DXN1</accession>
<keyword evidence="2" id="KW-1185">Reference proteome</keyword>
<name>A0ABS4DXN1_9HYPH</name>
<evidence type="ECO:0000313" key="1">
    <source>
        <dbReference type="EMBL" id="MBP1850456.1"/>
    </source>
</evidence>
<dbReference type="Proteomes" id="UP000759443">
    <property type="component" value="Unassembled WGS sequence"/>
</dbReference>
<protein>
    <submittedName>
        <fullName evidence="1">Uncharacterized protein YvpB</fullName>
    </submittedName>
</protein>
<proteinExistence type="predicted"/>